<name>A0A7W7C9Z9_9PSEU</name>
<evidence type="ECO:0000313" key="3">
    <source>
        <dbReference type="Proteomes" id="UP000533598"/>
    </source>
</evidence>
<proteinExistence type="predicted"/>
<gene>
    <name evidence="2" type="ORF">HNR67_002184</name>
</gene>
<evidence type="ECO:0000256" key="1">
    <source>
        <dbReference type="SAM" id="MobiDB-lite"/>
    </source>
</evidence>
<accession>A0A7W7C9Z9</accession>
<keyword evidence="3" id="KW-1185">Reference proteome</keyword>
<dbReference type="EMBL" id="JACHMH010000001">
    <property type="protein sequence ID" value="MBB4676066.1"/>
    <property type="molecule type" value="Genomic_DNA"/>
</dbReference>
<evidence type="ECO:0000313" key="2">
    <source>
        <dbReference type="EMBL" id="MBB4676066.1"/>
    </source>
</evidence>
<comment type="caution">
    <text evidence="2">The sequence shown here is derived from an EMBL/GenBank/DDBJ whole genome shotgun (WGS) entry which is preliminary data.</text>
</comment>
<reference evidence="2 3" key="1">
    <citation type="submission" date="2020-08" db="EMBL/GenBank/DDBJ databases">
        <title>Sequencing the genomes of 1000 actinobacteria strains.</title>
        <authorList>
            <person name="Klenk H.-P."/>
        </authorList>
    </citation>
    <scope>NUCLEOTIDE SEQUENCE [LARGE SCALE GENOMIC DNA]</scope>
    <source>
        <strain evidence="2 3">DSM 44230</strain>
    </source>
</reference>
<feature type="region of interest" description="Disordered" evidence="1">
    <location>
        <begin position="48"/>
        <end position="68"/>
    </location>
</feature>
<dbReference type="Proteomes" id="UP000533598">
    <property type="component" value="Unassembled WGS sequence"/>
</dbReference>
<organism evidence="2 3">
    <name type="scientific">Crossiella cryophila</name>
    <dbReference type="NCBI Taxonomy" id="43355"/>
    <lineage>
        <taxon>Bacteria</taxon>
        <taxon>Bacillati</taxon>
        <taxon>Actinomycetota</taxon>
        <taxon>Actinomycetes</taxon>
        <taxon>Pseudonocardiales</taxon>
        <taxon>Pseudonocardiaceae</taxon>
        <taxon>Crossiella</taxon>
    </lineage>
</organism>
<sequence length="68" mass="7308">MLEMVLTWTGAVLSLLVLALMILPAVVDGQGEPKAVKVARTERIKATRAVRAARKTHRPVRHAGPIAA</sequence>
<protein>
    <submittedName>
        <fullName evidence="2">Uncharacterized protein</fullName>
    </submittedName>
</protein>
<feature type="compositionally biased region" description="Basic residues" evidence="1">
    <location>
        <begin position="48"/>
        <end position="61"/>
    </location>
</feature>
<dbReference type="AlphaFoldDB" id="A0A7W7C9Z9"/>
<dbReference type="RefSeq" id="WP_185001934.1">
    <property type="nucleotide sequence ID" value="NZ_BAAAUI010000065.1"/>
</dbReference>